<keyword evidence="1" id="KW-0597">Phosphoprotein</keyword>
<dbReference type="EMBL" id="JAHESF010000002">
    <property type="protein sequence ID" value="MBT1695612.1"/>
    <property type="molecule type" value="Genomic_DNA"/>
</dbReference>
<dbReference type="Pfam" id="PF04397">
    <property type="entry name" value="LytTR"/>
    <property type="match status" value="1"/>
</dbReference>
<feature type="domain" description="Response regulatory" evidence="2">
    <location>
        <begin position="4"/>
        <end position="115"/>
    </location>
</feature>
<sequence>MKVKCLIVEDEPIAQEILRSYIDRIDLLSVAGQLSNAVEAFSFLQHNTIDLLFLDIKMPQMSGIDLLKAVTHKPSVIITSAYRYYATDAYDLDVVDYLLKPYSFERFLKAISKVMTEAMPGHAATLAPATTEKAHIFVKGNKQLQKVYLDEILYIESQRDYLKFRTANHTDIVTRQTIGYYERFLPAQQFLRVHRSFIVALDKISAVEANRVLIGAVPIPVGRLYKEHVQEYLKNL</sequence>
<dbReference type="Pfam" id="PF00072">
    <property type="entry name" value="Response_reg"/>
    <property type="match status" value="1"/>
</dbReference>
<dbReference type="SUPFAM" id="SSF52172">
    <property type="entry name" value="CheY-like"/>
    <property type="match status" value="1"/>
</dbReference>
<evidence type="ECO:0000313" key="5">
    <source>
        <dbReference type="Proteomes" id="UP001319200"/>
    </source>
</evidence>
<dbReference type="InterPro" id="IPR007492">
    <property type="entry name" value="LytTR_DNA-bd_dom"/>
</dbReference>
<proteinExistence type="predicted"/>
<dbReference type="RefSeq" id="WP_254160113.1">
    <property type="nucleotide sequence ID" value="NZ_JAHESF010000002.1"/>
</dbReference>
<dbReference type="InterPro" id="IPR051271">
    <property type="entry name" value="2C-system_Tx_regulators"/>
</dbReference>
<dbReference type="InterPro" id="IPR011006">
    <property type="entry name" value="CheY-like_superfamily"/>
</dbReference>
<dbReference type="Proteomes" id="UP001319200">
    <property type="component" value="Unassembled WGS sequence"/>
</dbReference>
<dbReference type="InterPro" id="IPR001789">
    <property type="entry name" value="Sig_transdc_resp-reg_receiver"/>
</dbReference>
<keyword evidence="4" id="KW-0238">DNA-binding</keyword>
<evidence type="ECO:0000313" key="4">
    <source>
        <dbReference type="EMBL" id="MBT1695612.1"/>
    </source>
</evidence>
<gene>
    <name evidence="4" type="ORF">KK083_01910</name>
</gene>
<accession>A0AAP2DI31</accession>
<organism evidence="4 5">
    <name type="scientific">Chryseosolibacter histidini</name>
    <dbReference type="NCBI Taxonomy" id="2782349"/>
    <lineage>
        <taxon>Bacteria</taxon>
        <taxon>Pseudomonadati</taxon>
        <taxon>Bacteroidota</taxon>
        <taxon>Cytophagia</taxon>
        <taxon>Cytophagales</taxon>
        <taxon>Chryseotaleaceae</taxon>
        <taxon>Chryseosolibacter</taxon>
    </lineage>
</organism>
<feature type="modified residue" description="4-aspartylphosphate" evidence="1">
    <location>
        <position position="55"/>
    </location>
</feature>
<comment type="caution">
    <text evidence="4">The sequence shown here is derived from an EMBL/GenBank/DDBJ whole genome shotgun (WGS) entry which is preliminary data.</text>
</comment>
<dbReference type="PROSITE" id="PS50930">
    <property type="entry name" value="HTH_LYTTR"/>
    <property type="match status" value="1"/>
</dbReference>
<keyword evidence="5" id="KW-1185">Reference proteome</keyword>
<evidence type="ECO:0000256" key="1">
    <source>
        <dbReference type="PROSITE-ProRule" id="PRU00169"/>
    </source>
</evidence>
<name>A0AAP2DI31_9BACT</name>
<dbReference type="Gene3D" id="3.40.50.2300">
    <property type="match status" value="1"/>
</dbReference>
<dbReference type="PANTHER" id="PTHR45526:SF1">
    <property type="entry name" value="TRANSCRIPTIONAL REGULATORY PROTEIN DCUR-RELATED"/>
    <property type="match status" value="1"/>
</dbReference>
<reference evidence="4 5" key="1">
    <citation type="submission" date="2021-05" db="EMBL/GenBank/DDBJ databases">
        <title>A Polyphasic approach of four new species of the genus Ohtaekwangia: Ohtaekwangia histidinii sp. nov., Ohtaekwangia cretensis sp. nov., Ohtaekwangia indiensis sp. nov., Ohtaekwangia reichenbachii sp. nov. from diverse environment.</title>
        <authorList>
            <person name="Octaviana S."/>
        </authorList>
    </citation>
    <scope>NUCLEOTIDE SEQUENCE [LARGE SCALE GENOMIC DNA]</scope>
    <source>
        <strain evidence="4 5">PWU4</strain>
    </source>
</reference>
<dbReference type="SMART" id="SM00850">
    <property type="entry name" value="LytTR"/>
    <property type="match status" value="1"/>
</dbReference>
<dbReference type="Gene3D" id="2.40.50.1020">
    <property type="entry name" value="LytTr DNA-binding domain"/>
    <property type="match status" value="1"/>
</dbReference>
<feature type="domain" description="HTH LytTR-type" evidence="3">
    <location>
        <begin position="136"/>
        <end position="235"/>
    </location>
</feature>
<protein>
    <submittedName>
        <fullName evidence="4">LytTR family DNA-binding domain-containing protein</fullName>
    </submittedName>
</protein>
<evidence type="ECO:0000259" key="2">
    <source>
        <dbReference type="PROSITE" id="PS50110"/>
    </source>
</evidence>
<dbReference type="PROSITE" id="PS50110">
    <property type="entry name" value="RESPONSE_REGULATORY"/>
    <property type="match status" value="1"/>
</dbReference>
<dbReference type="GO" id="GO:0000156">
    <property type="term" value="F:phosphorelay response regulator activity"/>
    <property type="evidence" value="ECO:0007669"/>
    <property type="project" value="TreeGrafter"/>
</dbReference>
<evidence type="ECO:0000259" key="3">
    <source>
        <dbReference type="PROSITE" id="PS50930"/>
    </source>
</evidence>
<dbReference type="AlphaFoldDB" id="A0AAP2DI31"/>
<dbReference type="GO" id="GO:0003677">
    <property type="term" value="F:DNA binding"/>
    <property type="evidence" value="ECO:0007669"/>
    <property type="project" value="UniProtKB-KW"/>
</dbReference>
<dbReference type="PANTHER" id="PTHR45526">
    <property type="entry name" value="TRANSCRIPTIONAL REGULATORY PROTEIN DPIA"/>
    <property type="match status" value="1"/>
</dbReference>
<dbReference type="SMART" id="SM00448">
    <property type="entry name" value="REC"/>
    <property type="match status" value="1"/>
</dbReference>